<sequence>MDNVQGPTVLPMLQRTNRCIMDNGVYYEEQRIRDPNHDITVVEWVIMPRPSWIREEEE</sequence>
<dbReference type="EMBL" id="MN739477">
    <property type="protein sequence ID" value="QHT06886.1"/>
    <property type="molecule type" value="Genomic_DNA"/>
</dbReference>
<accession>A0A6C0CPW1</accession>
<name>A0A6C0CPW1_9ZZZZ</name>
<reference evidence="1" key="1">
    <citation type="journal article" date="2020" name="Nature">
        <title>Giant virus diversity and host interactions through global metagenomics.</title>
        <authorList>
            <person name="Schulz F."/>
            <person name="Roux S."/>
            <person name="Paez-Espino D."/>
            <person name="Jungbluth S."/>
            <person name="Walsh D.A."/>
            <person name="Denef V.J."/>
            <person name="McMahon K.D."/>
            <person name="Konstantinidis K.T."/>
            <person name="Eloe-Fadrosh E.A."/>
            <person name="Kyrpides N.C."/>
            <person name="Woyke T."/>
        </authorList>
    </citation>
    <scope>NUCLEOTIDE SEQUENCE</scope>
    <source>
        <strain evidence="1">GVMAG-M-3300021473-15</strain>
    </source>
</reference>
<dbReference type="AlphaFoldDB" id="A0A6C0CPW1"/>
<proteinExistence type="predicted"/>
<evidence type="ECO:0000313" key="1">
    <source>
        <dbReference type="EMBL" id="QHT06886.1"/>
    </source>
</evidence>
<organism evidence="1">
    <name type="scientific">viral metagenome</name>
    <dbReference type="NCBI Taxonomy" id="1070528"/>
    <lineage>
        <taxon>unclassified sequences</taxon>
        <taxon>metagenomes</taxon>
        <taxon>organismal metagenomes</taxon>
    </lineage>
</organism>
<protein>
    <submittedName>
        <fullName evidence="1">Uncharacterized protein</fullName>
    </submittedName>
</protein>